<feature type="domain" description="PAC" evidence="9">
    <location>
        <begin position="253"/>
        <end position="305"/>
    </location>
</feature>
<reference evidence="10" key="1">
    <citation type="submission" date="2022-04" db="EMBL/GenBank/DDBJ databases">
        <title>Desulfatitalea alkaliphila sp. nov., a novel anaerobic sulfate-reducing bacterium isolated from terrestrial mud volcano, Taman Peninsula, Russia.</title>
        <authorList>
            <person name="Khomyakova M.A."/>
            <person name="Merkel A.Y."/>
            <person name="Slobodkin A.I."/>
        </authorList>
    </citation>
    <scope>NUCLEOTIDE SEQUENCE</scope>
    <source>
        <strain evidence="10">M08but</strain>
    </source>
</reference>
<feature type="compositionally biased region" description="Pro residues" evidence="6">
    <location>
        <begin position="1"/>
        <end position="14"/>
    </location>
</feature>
<dbReference type="CDD" id="cd00009">
    <property type="entry name" value="AAA"/>
    <property type="match status" value="1"/>
</dbReference>
<dbReference type="FunFam" id="3.40.50.300:FF:000006">
    <property type="entry name" value="DNA-binding transcriptional regulator NtrC"/>
    <property type="match status" value="1"/>
</dbReference>
<dbReference type="InterPro" id="IPR058031">
    <property type="entry name" value="AAA_lid_NorR"/>
</dbReference>
<dbReference type="PANTHER" id="PTHR32071:SF113">
    <property type="entry name" value="ALGINATE BIOSYNTHESIS TRANSCRIPTIONAL REGULATORY PROTEIN ALGB"/>
    <property type="match status" value="1"/>
</dbReference>
<dbReference type="SMART" id="SM00086">
    <property type="entry name" value="PAC"/>
    <property type="match status" value="2"/>
</dbReference>
<dbReference type="Gene3D" id="1.10.8.60">
    <property type="match status" value="1"/>
</dbReference>
<evidence type="ECO:0000256" key="4">
    <source>
        <dbReference type="ARBA" id="ARBA00023125"/>
    </source>
</evidence>
<dbReference type="SMART" id="SM00091">
    <property type="entry name" value="PAS"/>
    <property type="match status" value="3"/>
</dbReference>
<evidence type="ECO:0000256" key="5">
    <source>
        <dbReference type="ARBA" id="ARBA00023163"/>
    </source>
</evidence>
<feature type="region of interest" description="Disordered" evidence="6">
    <location>
        <begin position="1"/>
        <end position="61"/>
    </location>
</feature>
<dbReference type="GO" id="GO:0006355">
    <property type="term" value="P:regulation of DNA-templated transcription"/>
    <property type="evidence" value="ECO:0007669"/>
    <property type="project" value="InterPro"/>
</dbReference>
<dbReference type="GO" id="GO:0005524">
    <property type="term" value="F:ATP binding"/>
    <property type="evidence" value="ECO:0007669"/>
    <property type="project" value="UniProtKB-KW"/>
</dbReference>
<keyword evidence="11" id="KW-1185">Reference proteome</keyword>
<evidence type="ECO:0000259" key="9">
    <source>
        <dbReference type="PROSITE" id="PS50113"/>
    </source>
</evidence>
<dbReference type="Pfam" id="PF00158">
    <property type="entry name" value="Sigma54_activat"/>
    <property type="match status" value="1"/>
</dbReference>
<keyword evidence="5" id="KW-0804">Transcription</keyword>
<comment type="caution">
    <text evidence="10">The sequence shown here is derived from an EMBL/GenBank/DDBJ whole genome shotgun (WGS) entry which is preliminary data.</text>
</comment>
<dbReference type="Pfam" id="PF25601">
    <property type="entry name" value="AAA_lid_14"/>
    <property type="match status" value="1"/>
</dbReference>
<dbReference type="Pfam" id="PF00989">
    <property type="entry name" value="PAS"/>
    <property type="match status" value="1"/>
</dbReference>
<dbReference type="InterPro" id="IPR001610">
    <property type="entry name" value="PAC"/>
</dbReference>
<evidence type="ECO:0000256" key="2">
    <source>
        <dbReference type="ARBA" id="ARBA00022840"/>
    </source>
</evidence>
<dbReference type="InterPro" id="IPR025943">
    <property type="entry name" value="Sigma_54_int_dom_ATP-bd_2"/>
</dbReference>
<dbReference type="InterPro" id="IPR013767">
    <property type="entry name" value="PAS_fold"/>
</dbReference>
<dbReference type="InterPro" id="IPR025662">
    <property type="entry name" value="Sigma_54_int_dom_ATP-bd_1"/>
</dbReference>
<dbReference type="Gene3D" id="3.40.50.300">
    <property type="entry name" value="P-loop containing nucleotide triphosphate hydrolases"/>
    <property type="match status" value="1"/>
</dbReference>
<dbReference type="InterPro" id="IPR013656">
    <property type="entry name" value="PAS_4"/>
</dbReference>
<dbReference type="GO" id="GO:0043565">
    <property type="term" value="F:sequence-specific DNA binding"/>
    <property type="evidence" value="ECO:0007669"/>
    <property type="project" value="InterPro"/>
</dbReference>
<dbReference type="InterPro" id="IPR025944">
    <property type="entry name" value="Sigma_54_int_dom_CS"/>
</dbReference>
<dbReference type="PROSITE" id="PS50045">
    <property type="entry name" value="SIGMA54_INTERACT_4"/>
    <property type="match status" value="1"/>
</dbReference>
<evidence type="ECO:0000256" key="1">
    <source>
        <dbReference type="ARBA" id="ARBA00022741"/>
    </source>
</evidence>
<dbReference type="PRINTS" id="PR01590">
    <property type="entry name" value="HTHFIS"/>
</dbReference>
<proteinExistence type="predicted"/>
<dbReference type="InterPro" id="IPR003593">
    <property type="entry name" value="AAA+_ATPase"/>
</dbReference>
<evidence type="ECO:0000259" key="7">
    <source>
        <dbReference type="PROSITE" id="PS50045"/>
    </source>
</evidence>
<organism evidence="10 11">
    <name type="scientific">Desulfatitalea alkaliphila</name>
    <dbReference type="NCBI Taxonomy" id="2929485"/>
    <lineage>
        <taxon>Bacteria</taxon>
        <taxon>Pseudomonadati</taxon>
        <taxon>Thermodesulfobacteriota</taxon>
        <taxon>Desulfobacteria</taxon>
        <taxon>Desulfobacterales</taxon>
        <taxon>Desulfosarcinaceae</taxon>
        <taxon>Desulfatitalea</taxon>
    </lineage>
</organism>
<feature type="domain" description="PAS" evidence="8">
    <location>
        <begin position="306"/>
        <end position="351"/>
    </location>
</feature>
<feature type="domain" description="PAS" evidence="8">
    <location>
        <begin position="179"/>
        <end position="249"/>
    </location>
</feature>
<evidence type="ECO:0000256" key="6">
    <source>
        <dbReference type="SAM" id="MobiDB-lite"/>
    </source>
</evidence>
<dbReference type="Pfam" id="PF02954">
    <property type="entry name" value="HTH_8"/>
    <property type="match status" value="1"/>
</dbReference>
<keyword evidence="4" id="KW-0238">DNA-binding</keyword>
<dbReference type="EMBL" id="JALJRB010000001">
    <property type="protein sequence ID" value="MCJ8499210.1"/>
    <property type="molecule type" value="Genomic_DNA"/>
</dbReference>
<dbReference type="SUPFAM" id="SSF55785">
    <property type="entry name" value="PYP-like sensor domain (PAS domain)"/>
    <property type="match status" value="3"/>
</dbReference>
<dbReference type="SMART" id="SM00382">
    <property type="entry name" value="AAA"/>
    <property type="match status" value="1"/>
</dbReference>
<dbReference type="Pfam" id="PF08448">
    <property type="entry name" value="PAS_4"/>
    <property type="match status" value="1"/>
</dbReference>
<gene>
    <name evidence="10" type="ORF">MRX98_01375</name>
</gene>
<feature type="domain" description="PAC" evidence="9">
    <location>
        <begin position="381"/>
        <end position="431"/>
    </location>
</feature>
<feature type="compositionally biased region" description="Basic residues" evidence="6">
    <location>
        <begin position="42"/>
        <end position="51"/>
    </location>
</feature>
<dbReference type="InterPro" id="IPR009057">
    <property type="entry name" value="Homeodomain-like_sf"/>
</dbReference>
<dbReference type="PROSITE" id="PS50113">
    <property type="entry name" value="PAC"/>
    <property type="match status" value="2"/>
</dbReference>
<sequence length="754" mass="85003">MPPDGHPVRTPPVARPAITGGATEITDTQCPAEETRNEPFMKKRTPPHNTRHAPPAVTNPGDLDLPLSRDLLVGLYVLQRGRFVEADESLCRILGYADPADLLGRRLWDMVPPDAHRRVTLRRQAPAPADDREAGFPIQRSDGTAIRVRMQGVRAMYRERPANVGYLIDLSAIEYVADALDKYRTIINAVEDSVAEVDLDGTIRFSNLSGFRIWGVDINETIGQDYRAYTDPQTAQSIYEAYNKVFRTGEPGKNIIYEIIRKDGQRRMVEDSVSPIRGPDGTITGFRTVSRDITDRMVAETRLAEHRTRLEAIFRSVKDAIITVDPELRVIEANASAETICGLDTRRIVGRVFPQCLRDCARSCCDVLQQTLQKKNTIREYRVECGLAQRHHQLVSVSSSPLLSPEGRFMGAVLVIRDITLLRDMERELREKHQYQNIIGKSKRMQEIFNLLEELADLETTVLLTGESGTGKELIAKALHYSGQRAFKPFLAVNCSALAESLLESELFGHVKGAFTGAVSSRQGRFQAANGGTLLLDEVGDISPLIQLKLLRVLQEKEFERVGEASPQKVDVRVIACTNKDLREKIRNGEFREDLYYRLKVVEIALPPLRERLDDVPLLTEHFRQMFNKRFRKNIEGVSDEVLAEFMNYHWPGNVRELEHVIERAFVLCHGTLIGPEHLPPEIRGHKTAAVTLPAAGPPKKKKQAQEIIAALNQTFWNKSKAAARLGISRQTLYRKMKSLDILQSHADRTLPDR</sequence>
<keyword evidence="3" id="KW-0805">Transcription regulation</keyword>
<evidence type="ECO:0000256" key="3">
    <source>
        <dbReference type="ARBA" id="ARBA00023015"/>
    </source>
</evidence>
<evidence type="ECO:0000313" key="10">
    <source>
        <dbReference type="EMBL" id="MCJ8499210.1"/>
    </source>
</evidence>
<dbReference type="SUPFAM" id="SSF46689">
    <property type="entry name" value="Homeodomain-like"/>
    <property type="match status" value="1"/>
</dbReference>
<dbReference type="SUPFAM" id="SSF52540">
    <property type="entry name" value="P-loop containing nucleoside triphosphate hydrolases"/>
    <property type="match status" value="1"/>
</dbReference>
<protein>
    <submittedName>
        <fullName evidence="10">Sigma 54-interacting transcriptional regulator</fullName>
    </submittedName>
</protein>
<accession>A0AA41R106</accession>
<keyword evidence="1" id="KW-0547">Nucleotide-binding</keyword>
<keyword evidence="2" id="KW-0067">ATP-binding</keyword>
<feature type="domain" description="Sigma-54 factor interaction" evidence="7">
    <location>
        <begin position="438"/>
        <end position="667"/>
    </location>
</feature>
<dbReference type="NCBIfam" id="TIGR00229">
    <property type="entry name" value="sensory_box"/>
    <property type="match status" value="3"/>
</dbReference>
<dbReference type="PROSITE" id="PS00688">
    <property type="entry name" value="SIGMA54_INTERACT_3"/>
    <property type="match status" value="1"/>
</dbReference>
<evidence type="ECO:0000313" key="11">
    <source>
        <dbReference type="Proteomes" id="UP001165427"/>
    </source>
</evidence>
<dbReference type="Proteomes" id="UP001165427">
    <property type="component" value="Unassembled WGS sequence"/>
</dbReference>
<dbReference type="InterPro" id="IPR027417">
    <property type="entry name" value="P-loop_NTPase"/>
</dbReference>
<dbReference type="PROSITE" id="PS00675">
    <property type="entry name" value="SIGMA54_INTERACT_1"/>
    <property type="match status" value="1"/>
</dbReference>
<dbReference type="RefSeq" id="WP_246902358.1">
    <property type="nucleotide sequence ID" value="NZ_JALJRB010000001.1"/>
</dbReference>
<dbReference type="Gene3D" id="1.10.10.60">
    <property type="entry name" value="Homeodomain-like"/>
    <property type="match status" value="1"/>
</dbReference>
<dbReference type="Pfam" id="PF13426">
    <property type="entry name" value="PAS_9"/>
    <property type="match status" value="1"/>
</dbReference>
<dbReference type="PANTHER" id="PTHR32071">
    <property type="entry name" value="TRANSCRIPTIONAL REGULATORY PROTEIN"/>
    <property type="match status" value="1"/>
</dbReference>
<dbReference type="PROSITE" id="PS00676">
    <property type="entry name" value="SIGMA54_INTERACT_2"/>
    <property type="match status" value="1"/>
</dbReference>
<evidence type="ECO:0000259" key="8">
    <source>
        <dbReference type="PROSITE" id="PS50112"/>
    </source>
</evidence>
<dbReference type="InterPro" id="IPR002078">
    <property type="entry name" value="Sigma_54_int"/>
</dbReference>
<name>A0AA41R106_9BACT</name>
<dbReference type="InterPro" id="IPR035965">
    <property type="entry name" value="PAS-like_dom_sf"/>
</dbReference>
<dbReference type="InterPro" id="IPR002197">
    <property type="entry name" value="HTH_Fis"/>
</dbReference>
<dbReference type="PROSITE" id="PS50112">
    <property type="entry name" value="PAS"/>
    <property type="match status" value="2"/>
</dbReference>
<dbReference type="InterPro" id="IPR000014">
    <property type="entry name" value="PAS"/>
</dbReference>
<dbReference type="AlphaFoldDB" id="A0AA41R106"/>
<dbReference type="CDD" id="cd00130">
    <property type="entry name" value="PAS"/>
    <property type="match status" value="2"/>
</dbReference>
<dbReference type="InterPro" id="IPR000700">
    <property type="entry name" value="PAS-assoc_C"/>
</dbReference>
<dbReference type="Gene3D" id="3.30.450.20">
    <property type="entry name" value="PAS domain"/>
    <property type="match status" value="3"/>
</dbReference>